<name>A0ABW3FVF7_9PSEU</name>
<evidence type="ECO:0000256" key="5">
    <source>
        <dbReference type="ARBA" id="ARBA00022989"/>
    </source>
</evidence>
<proteinExistence type="inferred from homology"/>
<dbReference type="GO" id="GO:0008233">
    <property type="term" value="F:peptidase activity"/>
    <property type="evidence" value="ECO:0007669"/>
    <property type="project" value="UniProtKB-KW"/>
</dbReference>
<dbReference type="CDD" id="cd19756">
    <property type="entry name" value="Bbox2"/>
    <property type="match status" value="1"/>
</dbReference>
<accession>A0ABW3FVF7</accession>
<dbReference type="InterPro" id="IPR050925">
    <property type="entry name" value="Rhomboid_protease_S54"/>
</dbReference>
<keyword evidence="5 8" id="KW-1133">Transmembrane helix</keyword>
<dbReference type="SUPFAM" id="SSF144091">
    <property type="entry name" value="Rhomboid-like"/>
    <property type="match status" value="1"/>
</dbReference>
<feature type="transmembrane region" description="Helical" evidence="8">
    <location>
        <begin position="168"/>
        <end position="187"/>
    </location>
</feature>
<evidence type="ECO:0000259" key="9">
    <source>
        <dbReference type="Pfam" id="PF01694"/>
    </source>
</evidence>
<evidence type="ECO:0000313" key="11">
    <source>
        <dbReference type="Proteomes" id="UP001597018"/>
    </source>
</evidence>
<keyword evidence="4" id="KW-0378">Hydrolase</keyword>
<dbReference type="PANTHER" id="PTHR43731">
    <property type="entry name" value="RHOMBOID PROTEASE"/>
    <property type="match status" value="1"/>
</dbReference>
<protein>
    <submittedName>
        <fullName evidence="10">Rhomboid family intramembrane serine protease</fullName>
    </submittedName>
</protein>
<evidence type="ECO:0000256" key="8">
    <source>
        <dbReference type="SAM" id="Phobius"/>
    </source>
</evidence>
<dbReference type="EMBL" id="JBHTIW010000015">
    <property type="protein sequence ID" value="MFD0921757.1"/>
    <property type="molecule type" value="Genomic_DNA"/>
</dbReference>
<dbReference type="Proteomes" id="UP001597018">
    <property type="component" value="Unassembled WGS sequence"/>
</dbReference>
<comment type="subcellular location">
    <subcellularLocation>
        <location evidence="1">Membrane</location>
        <topology evidence="1">Multi-pass membrane protein</topology>
    </subcellularLocation>
</comment>
<feature type="transmembrane region" description="Helical" evidence="8">
    <location>
        <begin position="221"/>
        <end position="238"/>
    </location>
</feature>
<evidence type="ECO:0000256" key="2">
    <source>
        <dbReference type="ARBA" id="ARBA00009045"/>
    </source>
</evidence>
<feature type="transmembrane region" description="Helical" evidence="8">
    <location>
        <begin position="112"/>
        <end position="130"/>
    </location>
</feature>
<evidence type="ECO:0000313" key="10">
    <source>
        <dbReference type="EMBL" id="MFD0921757.1"/>
    </source>
</evidence>
<dbReference type="InterPro" id="IPR022764">
    <property type="entry name" value="Peptidase_S54_rhomboid_dom"/>
</dbReference>
<feature type="region of interest" description="Disordered" evidence="7">
    <location>
        <begin position="1"/>
        <end position="24"/>
    </location>
</feature>
<evidence type="ECO:0000256" key="6">
    <source>
        <dbReference type="ARBA" id="ARBA00023136"/>
    </source>
</evidence>
<keyword evidence="11" id="KW-1185">Reference proteome</keyword>
<feature type="transmembrane region" description="Helical" evidence="8">
    <location>
        <begin position="267"/>
        <end position="286"/>
    </location>
</feature>
<evidence type="ECO:0000256" key="3">
    <source>
        <dbReference type="ARBA" id="ARBA00022692"/>
    </source>
</evidence>
<feature type="transmembrane region" description="Helical" evidence="8">
    <location>
        <begin position="136"/>
        <end position="156"/>
    </location>
</feature>
<dbReference type="Pfam" id="PF01694">
    <property type="entry name" value="Rhomboid"/>
    <property type="match status" value="1"/>
</dbReference>
<keyword evidence="6 8" id="KW-0472">Membrane</keyword>
<evidence type="ECO:0000256" key="7">
    <source>
        <dbReference type="SAM" id="MobiDB-lite"/>
    </source>
</evidence>
<feature type="compositionally biased region" description="Low complexity" evidence="7">
    <location>
        <begin position="1"/>
        <end position="15"/>
    </location>
</feature>
<dbReference type="PANTHER" id="PTHR43731:SF14">
    <property type="entry name" value="PRESENILIN-ASSOCIATED RHOMBOID-LIKE PROTEIN, MITOCHONDRIAL"/>
    <property type="match status" value="1"/>
</dbReference>
<dbReference type="RefSeq" id="WP_345601600.1">
    <property type="nucleotide sequence ID" value="NZ_BAABLT010000040.1"/>
</dbReference>
<organism evidence="10 11">
    <name type="scientific">Saccharopolyspora rosea</name>
    <dbReference type="NCBI Taxonomy" id="524884"/>
    <lineage>
        <taxon>Bacteria</taxon>
        <taxon>Bacillati</taxon>
        <taxon>Actinomycetota</taxon>
        <taxon>Actinomycetes</taxon>
        <taxon>Pseudonocardiales</taxon>
        <taxon>Pseudonocardiaceae</taxon>
        <taxon>Saccharopolyspora</taxon>
    </lineage>
</organism>
<dbReference type="GO" id="GO:0006508">
    <property type="term" value="P:proteolysis"/>
    <property type="evidence" value="ECO:0007669"/>
    <property type="project" value="UniProtKB-KW"/>
</dbReference>
<feature type="transmembrane region" description="Helical" evidence="8">
    <location>
        <begin position="193"/>
        <end position="214"/>
    </location>
</feature>
<evidence type="ECO:0000256" key="4">
    <source>
        <dbReference type="ARBA" id="ARBA00022801"/>
    </source>
</evidence>
<sequence>MTVPPGSQPGADGAPPQQPTCVRHPDRPTGLRCTRCERPACPECLREASVGYQCVDCVAQGRQAAPRQPVTVAGARLGSKPIVVPLVIAANVVVFVLTAVQAGSANQNFQSWFFTDFALWPIFVAGGQWWRLLTAGFLHIGMIHLAMNMIALWVIGRDLELVLGRIRFTAVYLLSLFGGSTAVFLFGNEVQPVAGASGAVYGLMGGIAIAAFRLRVNLRPILVVIALNLVLSVSIPGISLLGHLGGLVAGSLATGALVYAPRSRQALVQAGVLTALFLVLVLAVVLRDAQFGDLVCHGSGVDVSCGRAVHA</sequence>
<dbReference type="Gene3D" id="1.20.1540.10">
    <property type="entry name" value="Rhomboid-like"/>
    <property type="match status" value="1"/>
</dbReference>
<keyword evidence="10" id="KW-0645">Protease</keyword>
<comment type="caution">
    <text evidence="10">The sequence shown here is derived from an EMBL/GenBank/DDBJ whole genome shotgun (WGS) entry which is preliminary data.</text>
</comment>
<gene>
    <name evidence="10" type="ORF">ACFQ16_18595</name>
</gene>
<feature type="transmembrane region" description="Helical" evidence="8">
    <location>
        <begin position="82"/>
        <end position="100"/>
    </location>
</feature>
<evidence type="ECO:0000256" key="1">
    <source>
        <dbReference type="ARBA" id="ARBA00004141"/>
    </source>
</evidence>
<keyword evidence="3 8" id="KW-0812">Transmembrane</keyword>
<reference evidence="11" key="1">
    <citation type="journal article" date="2019" name="Int. J. Syst. Evol. Microbiol.">
        <title>The Global Catalogue of Microorganisms (GCM) 10K type strain sequencing project: providing services to taxonomists for standard genome sequencing and annotation.</title>
        <authorList>
            <consortium name="The Broad Institute Genomics Platform"/>
            <consortium name="The Broad Institute Genome Sequencing Center for Infectious Disease"/>
            <person name="Wu L."/>
            <person name="Ma J."/>
        </authorList>
    </citation>
    <scope>NUCLEOTIDE SEQUENCE [LARGE SCALE GENOMIC DNA]</scope>
    <source>
        <strain evidence="11">CCUG 56401</strain>
    </source>
</reference>
<comment type="similarity">
    <text evidence="2">Belongs to the peptidase S54 family.</text>
</comment>
<feature type="domain" description="Peptidase S54 rhomboid" evidence="9">
    <location>
        <begin position="127"/>
        <end position="256"/>
    </location>
</feature>
<dbReference type="InterPro" id="IPR035952">
    <property type="entry name" value="Rhomboid-like_sf"/>
</dbReference>